<organism evidence="1 2">
    <name type="scientific">Enterocloster bolteae</name>
    <dbReference type="NCBI Taxonomy" id="208479"/>
    <lineage>
        <taxon>Bacteria</taxon>
        <taxon>Bacillati</taxon>
        <taxon>Bacillota</taxon>
        <taxon>Clostridia</taxon>
        <taxon>Lachnospirales</taxon>
        <taxon>Lachnospiraceae</taxon>
        <taxon>Enterocloster</taxon>
    </lineage>
</organism>
<accession>A0A414AT36</accession>
<reference evidence="1 2" key="1">
    <citation type="submission" date="2018-08" db="EMBL/GenBank/DDBJ databases">
        <title>A genome reference for cultivated species of the human gut microbiota.</title>
        <authorList>
            <person name="Zou Y."/>
            <person name="Xue W."/>
            <person name="Luo G."/>
        </authorList>
    </citation>
    <scope>NUCLEOTIDE SEQUENCE [LARGE SCALE GENOMIC DNA]</scope>
    <source>
        <strain evidence="1 2">AM35-14</strain>
    </source>
</reference>
<name>A0A414AT36_9FIRM</name>
<evidence type="ECO:0000313" key="2">
    <source>
        <dbReference type="Proteomes" id="UP000283975"/>
    </source>
</evidence>
<gene>
    <name evidence="1" type="ORF">DW839_18645</name>
</gene>
<dbReference type="RefSeq" id="WP_021894694.1">
    <property type="nucleotide sequence ID" value="NZ_JAUUNS010000148.1"/>
</dbReference>
<sequence length="313" mass="36107">MIKLHDGEIKDIMPVNLITPEVQALSYSVGRAMKKMLGFSAAAHLFANLGSVPETALDLIAVELNTQYYMQTLPRKTKEALISQTLQWYMHGGTPSVLEQFLSTILDGGRIDEWYKYEGAPYYFRAFVYVGEHETTLGYGTEVKRQIEKYKNVRSWIEWVAFVIASKFDVNVRYANIIRFQNIFHPRKNIAYLKLDGKWKLNGKKYLSGYDDELKVDFYPVKLQCTTYTDIKTERMEGVRIRIEVKKNPWPDAEVRYQTETENNTTIEGQITLSSYIQEFVSPGEIGVTNVNKLDKTWTLNGTRRLNGGYCNV</sequence>
<dbReference type="InterPro" id="IPR006521">
    <property type="entry name" value="Tail_protein_I"/>
</dbReference>
<dbReference type="AlphaFoldDB" id="A0A414AT36"/>
<dbReference type="Proteomes" id="UP000283975">
    <property type="component" value="Unassembled WGS sequence"/>
</dbReference>
<evidence type="ECO:0000313" key="1">
    <source>
        <dbReference type="EMBL" id="RHC54713.1"/>
    </source>
</evidence>
<protein>
    <submittedName>
        <fullName evidence="1">Phage tail protein</fullName>
    </submittedName>
</protein>
<dbReference type="Pfam" id="PF09684">
    <property type="entry name" value="Tail_P2_I"/>
    <property type="match status" value="1"/>
</dbReference>
<comment type="caution">
    <text evidence="1">The sequence shown here is derived from an EMBL/GenBank/DDBJ whole genome shotgun (WGS) entry which is preliminary data.</text>
</comment>
<dbReference type="EMBL" id="QSHZ01000020">
    <property type="protein sequence ID" value="RHC54713.1"/>
    <property type="molecule type" value="Genomic_DNA"/>
</dbReference>
<proteinExistence type="predicted"/>